<gene>
    <name evidence="4" type="ORF">HNR71_000880</name>
</gene>
<evidence type="ECO:0000313" key="4">
    <source>
        <dbReference type="EMBL" id="MBB6565243.1"/>
    </source>
</evidence>
<dbReference type="PANTHER" id="PTHR43877">
    <property type="entry name" value="AMINOALKYLPHOSPHONATE N-ACETYLTRANSFERASE-RELATED-RELATED"/>
    <property type="match status" value="1"/>
</dbReference>
<reference evidence="4 5" key="1">
    <citation type="submission" date="2020-08" db="EMBL/GenBank/DDBJ databases">
        <title>Sequencing the genomes of 1000 actinobacteria strains.</title>
        <authorList>
            <person name="Klenk H.-P."/>
        </authorList>
    </citation>
    <scope>NUCLEOTIDE SEQUENCE [LARGE SCALE GENOMIC DNA]</scope>
    <source>
        <strain evidence="4 5">DSM 15626</strain>
    </source>
</reference>
<comment type="caution">
    <text evidence="4">The sequence shown here is derived from an EMBL/GenBank/DDBJ whole genome shotgun (WGS) entry which is preliminary data.</text>
</comment>
<dbReference type="Gene3D" id="3.40.630.30">
    <property type="match status" value="1"/>
</dbReference>
<feature type="domain" description="N-acetyltransferase" evidence="3">
    <location>
        <begin position="156"/>
        <end position="298"/>
    </location>
</feature>
<dbReference type="SUPFAM" id="SSF55729">
    <property type="entry name" value="Acyl-CoA N-acyltransferases (Nat)"/>
    <property type="match status" value="2"/>
</dbReference>
<evidence type="ECO:0000256" key="1">
    <source>
        <dbReference type="ARBA" id="ARBA00022679"/>
    </source>
</evidence>
<feature type="domain" description="N-acetyltransferase" evidence="3">
    <location>
        <begin position="3"/>
        <end position="150"/>
    </location>
</feature>
<dbReference type="Pfam" id="PF00583">
    <property type="entry name" value="Acetyltransf_1"/>
    <property type="match status" value="1"/>
</dbReference>
<evidence type="ECO:0000313" key="5">
    <source>
        <dbReference type="Proteomes" id="UP000553957"/>
    </source>
</evidence>
<dbReference type="GO" id="GO:0016747">
    <property type="term" value="F:acyltransferase activity, transferring groups other than amino-acyl groups"/>
    <property type="evidence" value="ECO:0007669"/>
    <property type="project" value="InterPro"/>
</dbReference>
<sequence>MVFEIRTAEPADAAGIAGVWAAAMPYLVQTARAIEAGLRTNPNRVVLIAEAGSEIVGYGNVYLPEPGEESPRIRITVLVSPAYRRQGIGSALADRIEAAAAAAGAASLLIVVSDDEPSRQFSAARGYTLGRELSHSAAELSGVPDAPPVPAGLRVADFDAVEPHAIWAALAATADDDPSGLSDAPPYEDWLASEWEHPELRRDLSIAVLEGDAVLAFTTTTADPERRVTWSASTGSIPAARGRGLAKLVKAVALGRARDAGLLTAFTGNDANNKPMLAVNEWLGYRIAGKAWTAEKTL</sequence>
<evidence type="ECO:0000259" key="3">
    <source>
        <dbReference type="PROSITE" id="PS51186"/>
    </source>
</evidence>
<keyword evidence="2" id="KW-0012">Acyltransferase</keyword>
<evidence type="ECO:0000256" key="2">
    <source>
        <dbReference type="ARBA" id="ARBA00023315"/>
    </source>
</evidence>
<name>A0A841S7I9_9ACTN</name>
<dbReference type="EMBL" id="JACHKF010000001">
    <property type="protein sequence ID" value="MBB6565243.1"/>
    <property type="molecule type" value="Genomic_DNA"/>
</dbReference>
<organism evidence="4 5">
    <name type="scientific">Kribbella sandramycini</name>
    <dbReference type="NCBI Taxonomy" id="60450"/>
    <lineage>
        <taxon>Bacteria</taxon>
        <taxon>Bacillati</taxon>
        <taxon>Actinomycetota</taxon>
        <taxon>Actinomycetes</taxon>
        <taxon>Propionibacteriales</taxon>
        <taxon>Kribbellaceae</taxon>
        <taxon>Kribbella</taxon>
    </lineage>
</organism>
<accession>A0A841S7I9</accession>
<dbReference type="PANTHER" id="PTHR43877:SF1">
    <property type="entry name" value="ACETYLTRANSFERASE"/>
    <property type="match status" value="1"/>
</dbReference>
<dbReference type="RefSeq" id="WP_238355134.1">
    <property type="nucleotide sequence ID" value="NZ_BAAAGT010000001.1"/>
</dbReference>
<keyword evidence="1 4" id="KW-0808">Transferase</keyword>
<dbReference type="InterPro" id="IPR050832">
    <property type="entry name" value="Bact_Acetyltransf"/>
</dbReference>
<proteinExistence type="predicted"/>
<dbReference type="PROSITE" id="PS51186">
    <property type="entry name" value="GNAT"/>
    <property type="match status" value="2"/>
</dbReference>
<dbReference type="CDD" id="cd04301">
    <property type="entry name" value="NAT_SF"/>
    <property type="match status" value="1"/>
</dbReference>
<dbReference type="AlphaFoldDB" id="A0A841S7I9"/>
<dbReference type="InterPro" id="IPR000182">
    <property type="entry name" value="GNAT_dom"/>
</dbReference>
<dbReference type="Proteomes" id="UP000553957">
    <property type="component" value="Unassembled WGS sequence"/>
</dbReference>
<protein>
    <submittedName>
        <fullName evidence="4">GNAT superfamily N-acetyltransferase</fullName>
    </submittedName>
</protein>
<dbReference type="InterPro" id="IPR016181">
    <property type="entry name" value="Acyl_CoA_acyltransferase"/>
</dbReference>